<feature type="transmembrane region" description="Helical" evidence="8">
    <location>
        <begin position="256"/>
        <end position="281"/>
    </location>
</feature>
<dbReference type="Proteomes" id="UP001497497">
    <property type="component" value="Unassembled WGS sequence"/>
</dbReference>
<dbReference type="PRINTS" id="PR00237">
    <property type="entry name" value="GPCRRHODOPSN"/>
</dbReference>
<evidence type="ECO:0000256" key="2">
    <source>
        <dbReference type="ARBA" id="ARBA00022692"/>
    </source>
</evidence>
<evidence type="ECO:0000259" key="9">
    <source>
        <dbReference type="PROSITE" id="PS50262"/>
    </source>
</evidence>
<comment type="subcellular location">
    <subcellularLocation>
        <location evidence="1">Membrane</location>
        <topology evidence="1">Multi-pass membrane protein</topology>
    </subcellularLocation>
</comment>
<evidence type="ECO:0000256" key="1">
    <source>
        <dbReference type="ARBA" id="ARBA00004141"/>
    </source>
</evidence>
<evidence type="ECO:0000313" key="11">
    <source>
        <dbReference type="Proteomes" id="UP001497497"/>
    </source>
</evidence>
<proteinExistence type="predicted"/>
<keyword evidence="6" id="KW-0675">Receptor</keyword>
<gene>
    <name evidence="10" type="ORF">GSLYS_00010191001</name>
</gene>
<sequence length="298" mass="33985">LLGIIANILNIMVLSRHTFKETTTVLLLSLSVNDLLCSVTQPFRRLQCFFEQFDPLTALTVRSISVVFLFNIPDVFVSISICHTTAIAVERVVAVCFPFQVSRIFTPYRVKWMIAFLYVYSISLMSPIFSLQDFVWIYDARYNATRGGYVLSRFYTDHIDDLNRYASAGLSNLFTTSTLATILICSVIICAKLMVGRQKELVKFSTGSNNQVRDTRVVKMLLTVCVVTFCVSLPTAVINFYILYSNTPLLSRGKVYYLLRSVICCLYQFNTSINFIIYVTLSSKFSQTYRKLIGCRNK</sequence>
<evidence type="ECO:0000256" key="6">
    <source>
        <dbReference type="ARBA" id="ARBA00023170"/>
    </source>
</evidence>
<dbReference type="GO" id="GO:0005886">
    <property type="term" value="C:plasma membrane"/>
    <property type="evidence" value="ECO:0007669"/>
    <property type="project" value="TreeGrafter"/>
</dbReference>
<dbReference type="Pfam" id="PF00001">
    <property type="entry name" value="7tm_1"/>
    <property type="match status" value="1"/>
</dbReference>
<dbReference type="AlphaFoldDB" id="A0AAV2HVE4"/>
<dbReference type="Gene3D" id="1.20.1070.10">
    <property type="entry name" value="Rhodopsin 7-helix transmembrane proteins"/>
    <property type="match status" value="1"/>
</dbReference>
<feature type="non-terminal residue" evidence="10">
    <location>
        <position position="1"/>
    </location>
</feature>
<accession>A0AAV2HVE4</accession>
<protein>
    <recommendedName>
        <fullName evidence="9">G-protein coupled receptors family 1 profile domain-containing protein</fullName>
    </recommendedName>
</protein>
<reference evidence="10 11" key="1">
    <citation type="submission" date="2024-04" db="EMBL/GenBank/DDBJ databases">
        <authorList>
            <consortium name="Genoscope - CEA"/>
            <person name="William W."/>
        </authorList>
    </citation>
    <scope>NUCLEOTIDE SEQUENCE [LARGE SCALE GENOMIC DNA]</scope>
</reference>
<dbReference type="InterPro" id="IPR017452">
    <property type="entry name" value="GPCR_Rhodpsn_7TM"/>
</dbReference>
<keyword evidence="5 8" id="KW-0472">Membrane</keyword>
<dbReference type="SUPFAM" id="SSF81321">
    <property type="entry name" value="Family A G protein-coupled receptor-like"/>
    <property type="match status" value="1"/>
</dbReference>
<dbReference type="PANTHER" id="PTHR24243:SF233">
    <property type="entry name" value="THYROTROPIN-RELEASING HORMONE RECEPTOR"/>
    <property type="match status" value="1"/>
</dbReference>
<evidence type="ECO:0000256" key="4">
    <source>
        <dbReference type="ARBA" id="ARBA00023040"/>
    </source>
</evidence>
<dbReference type="PANTHER" id="PTHR24243">
    <property type="entry name" value="G-PROTEIN COUPLED RECEPTOR"/>
    <property type="match status" value="1"/>
</dbReference>
<evidence type="ECO:0000256" key="3">
    <source>
        <dbReference type="ARBA" id="ARBA00022989"/>
    </source>
</evidence>
<evidence type="ECO:0000256" key="5">
    <source>
        <dbReference type="ARBA" id="ARBA00023136"/>
    </source>
</evidence>
<feature type="transmembrane region" description="Helical" evidence="8">
    <location>
        <begin position="173"/>
        <end position="195"/>
    </location>
</feature>
<dbReference type="InterPro" id="IPR000276">
    <property type="entry name" value="GPCR_Rhodpsn"/>
</dbReference>
<feature type="domain" description="G-protein coupled receptors family 1 profile" evidence="9">
    <location>
        <begin position="6"/>
        <end position="278"/>
    </location>
</feature>
<keyword evidence="11" id="KW-1185">Reference proteome</keyword>
<keyword evidence="2 8" id="KW-0812">Transmembrane</keyword>
<keyword evidence="7" id="KW-0807">Transducer</keyword>
<feature type="transmembrane region" description="Helical" evidence="8">
    <location>
        <begin position="112"/>
        <end position="131"/>
    </location>
</feature>
<evidence type="ECO:0000256" key="8">
    <source>
        <dbReference type="SAM" id="Phobius"/>
    </source>
</evidence>
<evidence type="ECO:0000256" key="7">
    <source>
        <dbReference type="ARBA" id="ARBA00023224"/>
    </source>
</evidence>
<keyword evidence="4" id="KW-0297">G-protein coupled receptor</keyword>
<name>A0AAV2HVE4_LYMST</name>
<keyword evidence="3 8" id="KW-1133">Transmembrane helix</keyword>
<feature type="transmembrane region" description="Helical" evidence="8">
    <location>
        <begin position="220"/>
        <end position="244"/>
    </location>
</feature>
<dbReference type="GO" id="GO:0004930">
    <property type="term" value="F:G protein-coupled receptor activity"/>
    <property type="evidence" value="ECO:0007669"/>
    <property type="project" value="UniProtKB-KW"/>
</dbReference>
<dbReference type="PROSITE" id="PS50262">
    <property type="entry name" value="G_PROTEIN_RECEP_F1_2"/>
    <property type="match status" value="1"/>
</dbReference>
<evidence type="ECO:0000313" key="10">
    <source>
        <dbReference type="EMBL" id="CAL1536278.1"/>
    </source>
</evidence>
<comment type="caution">
    <text evidence="10">The sequence shown here is derived from an EMBL/GenBank/DDBJ whole genome shotgun (WGS) entry which is preliminary data.</text>
</comment>
<organism evidence="10 11">
    <name type="scientific">Lymnaea stagnalis</name>
    <name type="common">Great pond snail</name>
    <name type="synonym">Helix stagnalis</name>
    <dbReference type="NCBI Taxonomy" id="6523"/>
    <lineage>
        <taxon>Eukaryota</taxon>
        <taxon>Metazoa</taxon>
        <taxon>Spiralia</taxon>
        <taxon>Lophotrochozoa</taxon>
        <taxon>Mollusca</taxon>
        <taxon>Gastropoda</taxon>
        <taxon>Heterobranchia</taxon>
        <taxon>Euthyneura</taxon>
        <taxon>Panpulmonata</taxon>
        <taxon>Hygrophila</taxon>
        <taxon>Lymnaeoidea</taxon>
        <taxon>Lymnaeidae</taxon>
        <taxon>Lymnaea</taxon>
    </lineage>
</organism>
<dbReference type="EMBL" id="CAXITT010000225">
    <property type="protein sequence ID" value="CAL1536278.1"/>
    <property type="molecule type" value="Genomic_DNA"/>
</dbReference>